<comment type="caution">
    <text evidence="1">The sequence shown here is derived from an EMBL/GenBank/DDBJ whole genome shotgun (WGS) entry which is preliminary data.</text>
</comment>
<dbReference type="Proteomes" id="UP000447434">
    <property type="component" value="Chromosome 3"/>
</dbReference>
<sequence length="357" mass="40414">MVEKVTLRVPLLKDSGPERVTLRMRKPQPFAYESTHMVPWSYEVKVEAAGETSKTQTSNVVIAGGIAKNGRFYRPSDSEVRKIAKNMGVEDGPIEDVTEKEEEEFLKIMRQSEYDVVEQLRKTHSRISLPCLVMSSDLHRKALLKVLNEAYVNPDVTPYKMVNMVDLVKHVNMITFFDEEMVRQPEKVPRALLITAKCRGHIVGKILIDGGSALNVMPLSTLMAIGIKRDGIVPRQMIVHAFDSNQRSILGEITLPLEIGPVVFQVLFVVIDMDSSYTMLLGRPWIHEARAVPSTLHQAVKFVKDGMVITMHGEEEVLVSKLISVPYVERLRMMTNSCTTLKWSRLNNRKGLVICMR</sequence>
<dbReference type="SUPFAM" id="SSF50630">
    <property type="entry name" value="Acid proteases"/>
    <property type="match status" value="1"/>
</dbReference>
<name>A0A6A4QWA2_LUPAL</name>
<organism evidence="1 2">
    <name type="scientific">Lupinus albus</name>
    <name type="common">White lupine</name>
    <name type="synonym">Lupinus termis</name>
    <dbReference type="NCBI Taxonomy" id="3870"/>
    <lineage>
        <taxon>Eukaryota</taxon>
        <taxon>Viridiplantae</taxon>
        <taxon>Streptophyta</taxon>
        <taxon>Embryophyta</taxon>
        <taxon>Tracheophyta</taxon>
        <taxon>Spermatophyta</taxon>
        <taxon>Magnoliopsida</taxon>
        <taxon>eudicotyledons</taxon>
        <taxon>Gunneridae</taxon>
        <taxon>Pentapetalae</taxon>
        <taxon>rosids</taxon>
        <taxon>fabids</taxon>
        <taxon>Fabales</taxon>
        <taxon>Fabaceae</taxon>
        <taxon>Papilionoideae</taxon>
        <taxon>50 kb inversion clade</taxon>
        <taxon>genistoids sensu lato</taxon>
        <taxon>core genistoids</taxon>
        <taxon>Genisteae</taxon>
        <taxon>Lupinus</taxon>
    </lineage>
</organism>
<dbReference type="InterPro" id="IPR021109">
    <property type="entry name" value="Peptidase_aspartic_dom_sf"/>
</dbReference>
<dbReference type="EMBL" id="WOCE01000003">
    <property type="protein sequence ID" value="KAE9617712.1"/>
    <property type="molecule type" value="Genomic_DNA"/>
</dbReference>
<gene>
    <name evidence="1" type="ORF">Lalb_Chr03g0038241</name>
</gene>
<evidence type="ECO:0000313" key="2">
    <source>
        <dbReference type="Proteomes" id="UP000447434"/>
    </source>
</evidence>
<dbReference type="OrthoDB" id="1736143at2759"/>
<dbReference type="AlphaFoldDB" id="A0A6A4QWA2"/>
<dbReference type="Gene3D" id="2.40.70.10">
    <property type="entry name" value="Acid Proteases"/>
    <property type="match status" value="1"/>
</dbReference>
<dbReference type="CDD" id="cd00303">
    <property type="entry name" value="retropepsin_like"/>
    <property type="match status" value="1"/>
</dbReference>
<evidence type="ECO:0000313" key="1">
    <source>
        <dbReference type="EMBL" id="KAE9617712.1"/>
    </source>
</evidence>
<reference evidence="2" key="1">
    <citation type="journal article" date="2020" name="Nat. Commun.">
        <title>Genome sequence of the cluster root forming white lupin.</title>
        <authorList>
            <person name="Hufnagel B."/>
            <person name="Marques A."/>
            <person name="Soriano A."/>
            <person name="Marques L."/>
            <person name="Divol F."/>
            <person name="Doumas P."/>
            <person name="Sallet E."/>
            <person name="Mancinotti D."/>
            <person name="Carrere S."/>
            <person name="Marande W."/>
            <person name="Arribat S."/>
            <person name="Keller J."/>
            <person name="Huneau C."/>
            <person name="Blein T."/>
            <person name="Aime D."/>
            <person name="Laguerre M."/>
            <person name="Taylor J."/>
            <person name="Schubert V."/>
            <person name="Nelson M."/>
            <person name="Geu-Flores F."/>
            <person name="Crespi M."/>
            <person name="Gallardo-Guerrero K."/>
            <person name="Delaux P.-M."/>
            <person name="Salse J."/>
            <person name="Berges H."/>
            <person name="Guyot R."/>
            <person name="Gouzy J."/>
            <person name="Peret B."/>
        </authorList>
    </citation>
    <scope>NUCLEOTIDE SEQUENCE [LARGE SCALE GENOMIC DNA]</scope>
    <source>
        <strain evidence="2">cv. Amiga</strain>
    </source>
</reference>
<dbReference type="PANTHER" id="PTHR32108">
    <property type="entry name" value="DNA-DIRECTED RNA POLYMERASE SUBUNIT ALPHA"/>
    <property type="match status" value="1"/>
</dbReference>
<keyword evidence="2" id="KW-1185">Reference proteome</keyword>
<accession>A0A6A4QWA2</accession>
<dbReference type="PANTHER" id="PTHR32108:SF9">
    <property type="entry name" value="REVERSE TRANSCRIPTASE RNASE H-LIKE DOMAIN-CONTAINING PROTEIN"/>
    <property type="match status" value="1"/>
</dbReference>
<protein>
    <submittedName>
        <fullName evidence="1">Putative aspartic peptidase domain-containing protein</fullName>
    </submittedName>
</protein>
<proteinExistence type="predicted"/>